<feature type="compositionally biased region" description="Basic and acidic residues" evidence="1">
    <location>
        <begin position="177"/>
        <end position="186"/>
    </location>
</feature>
<dbReference type="AlphaFoldDB" id="A0AAV3PI50"/>
<dbReference type="Proteomes" id="UP001454036">
    <property type="component" value="Unassembled WGS sequence"/>
</dbReference>
<sequence length="885" mass="101969">MGSLLHLVDFRHGRKTRKVIHNEIYEDGGFEAPRNSLELLEENLYSNNAVKFTSRYGCGDSNYWPNNHMSEAPMKKLINEEISESTNVSHSSPSVIARLMGVETLPAHTNSKRQQTENTSEIQSINFPEGEELRTSSGRHVSFSSNSHRSKKYDSLEHEEDGRTNIQKSHLNSNKPKPREHPQEEELQKFKKEFEAYQAARFKQYLKGNELGRLPSKWLAQEELNKEKMAFYANSIRSTDYKRSKEDEVQNGNTSQRKKCNRLKKFETFAADPESLGLSSKSKRPDFHQRSQSSSDDIYEISRGPSNIVILRPGPDSIGYNEESWTSSPGNSVDRGSIEDFLEEVKERLKHELQGNPYKRSTVRGGGIETPYSERASDASQARETPYVETMLPRSASARSYRSVMQLNDTGSPEFDPKDRKRILTQRLRNVMKEEKNDDVCKGCYVSARWSNLAHTPRAEQSFDVMKKRNNSGDWDSLSNYSDMPSRSFRRDPDDILMHEEELTPRNLIRSLSAPVSANSFGKLLLEDRHMLTGAHIRRKHEVIEKITMNLKGRKREKSNFREKVSSFKYSLTLRGRLFSRKIQSPEKSQRNNGIMNDIWRGPTSMMNYYDKFENSTEVPPSPASICSSAHEEWRPTDCFSPTSASDVHSVDSSMIPQVFREISSNLNELRKQLHKLEVEGSEATIVDEQHNEVELFEIEDEVKAYIRDLLVASGLYDGSCDTSLSRWDPLGKPISYRVFEEVEEIYKQRVKDVDDDDDDDDDEVSSKDQVELLNHKILFDVLNEVLPTALRTPAPVSRFLRKATIPVVRSLHGRQLLDHVWEVICHLAYPREDAYHFTIDHMVARDLQSPAWCKRILDDVYALEKEIECHIINDLIDEIINKFH</sequence>
<feature type="domain" description="DUF4378" evidence="2">
    <location>
        <begin position="705"/>
        <end position="879"/>
    </location>
</feature>
<dbReference type="EMBL" id="BAABME010001577">
    <property type="protein sequence ID" value="GAA0150366.1"/>
    <property type="molecule type" value="Genomic_DNA"/>
</dbReference>
<reference evidence="3 4" key="1">
    <citation type="submission" date="2024-01" db="EMBL/GenBank/DDBJ databases">
        <title>The complete chloroplast genome sequence of Lithospermum erythrorhizon: insights into the phylogenetic relationship among Boraginaceae species and the maternal lineages of purple gromwells.</title>
        <authorList>
            <person name="Okada T."/>
            <person name="Watanabe K."/>
        </authorList>
    </citation>
    <scope>NUCLEOTIDE SEQUENCE [LARGE SCALE GENOMIC DNA]</scope>
</reference>
<protein>
    <recommendedName>
        <fullName evidence="2">DUF4378 domain-containing protein</fullName>
    </recommendedName>
</protein>
<dbReference type="InterPro" id="IPR025486">
    <property type="entry name" value="DUF4378"/>
</dbReference>
<evidence type="ECO:0000313" key="4">
    <source>
        <dbReference type="Proteomes" id="UP001454036"/>
    </source>
</evidence>
<feature type="region of interest" description="Disordered" evidence="1">
    <location>
        <begin position="357"/>
        <end position="386"/>
    </location>
</feature>
<organism evidence="3 4">
    <name type="scientific">Lithospermum erythrorhizon</name>
    <name type="common">Purple gromwell</name>
    <name type="synonym">Lithospermum officinale var. erythrorhizon</name>
    <dbReference type="NCBI Taxonomy" id="34254"/>
    <lineage>
        <taxon>Eukaryota</taxon>
        <taxon>Viridiplantae</taxon>
        <taxon>Streptophyta</taxon>
        <taxon>Embryophyta</taxon>
        <taxon>Tracheophyta</taxon>
        <taxon>Spermatophyta</taxon>
        <taxon>Magnoliopsida</taxon>
        <taxon>eudicotyledons</taxon>
        <taxon>Gunneridae</taxon>
        <taxon>Pentapetalae</taxon>
        <taxon>asterids</taxon>
        <taxon>lamiids</taxon>
        <taxon>Boraginales</taxon>
        <taxon>Boraginaceae</taxon>
        <taxon>Boraginoideae</taxon>
        <taxon>Lithospermeae</taxon>
        <taxon>Lithospermum</taxon>
    </lineage>
</organism>
<evidence type="ECO:0000256" key="1">
    <source>
        <dbReference type="SAM" id="MobiDB-lite"/>
    </source>
</evidence>
<comment type="caution">
    <text evidence="3">The sequence shown here is derived from an EMBL/GenBank/DDBJ whole genome shotgun (WGS) entry which is preliminary data.</text>
</comment>
<proteinExistence type="predicted"/>
<keyword evidence="4" id="KW-1185">Reference proteome</keyword>
<dbReference type="Pfam" id="PF14309">
    <property type="entry name" value="DUF4378"/>
    <property type="match status" value="1"/>
</dbReference>
<feature type="region of interest" description="Disordered" evidence="1">
    <location>
        <begin position="108"/>
        <end position="186"/>
    </location>
</feature>
<gene>
    <name evidence="3" type="ORF">LIER_09323</name>
</gene>
<evidence type="ECO:0000313" key="3">
    <source>
        <dbReference type="EMBL" id="GAA0150366.1"/>
    </source>
</evidence>
<feature type="region of interest" description="Disordered" evidence="1">
    <location>
        <begin position="274"/>
        <end position="299"/>
    </location>
</feature>
<dbReference type="PANTHER" id="PTHR40836:SF4">
    <property type="entry name" value="RB1-INDUCIBLE COILED-COIL PROTEIN"/>
    <property type="match status" value="1"/>
</dbReference>
<feature type="compositionally biased region" description="Polar residues" evidence="1">
    <location>
        <begin position="164"/>
        <end position="175"/>
    </location>
</feature>
<evidence type="ECO:0000259" key="2">
    <source>
        <dbReference type="Pfam" id="PF14309"/>
    </source>
</evidence>
<accession>A0AAV3PI50</accession>
<dbReference type="PANTHER" id="PTHR40836">
    <property type="entry name" value="RB1-INDUCIBLE COILED-COIL PROTEIN"/>
    <property type="match status" value="1"/>
</dbReference>
<feature type="compositionally biased region" description="Polar residues" evidence="1">
    <location>
        <begin position="108"/>
        <end position="126"/>
    </location>
</feature>
<name>A0AAV3PI50_LITER</name>
<feature type="compositionally biased region" description="Polar residues" evidence="1">
    <location>
        <begin position="135"/>
        <end position="147"/>
    </location>
</feature>
<feature type="compositionally biased region" description="Basic and acidic residues" evidence="1">
    <location>
        <begin position="152"/>
        <end position="163"/>
    </location>
</feature>